<dbReference type="FunFam" id="3.40.50.300:FF:000239">
    <property type="entry name" value="Meiotic recombination protein DMC1"/>
    <property type="match status" value="1"/>
</dbReference>
<dbReference type="InterPro" id="IPR003593">
    <property type="entry name" value="AAA+_ATPase"/>
</dbReference>
<dbReference type="InterPro" id="IPR020588">
    <property type="entry name" value="RecA_ATP-bd"/>
</dbReference>
<evidence type="ECO:0000256" key="1">
    <source>
        <dbReference type="ARBA" id="ARBA00004123"/>
    </source>
</evidence>
<dbReference type="GO" id="GO:0000794">
    <property type="term" value="C:condensed nuclear chromosome"/>
    <property type="evidence" value="ECO:0007669"/>
    <property type="project" value="TreeGrafter"/>
</dbReference>
<dbReference type="AlphaFoldDB" id="A0A9P0GDQ2"/>
<dbReference type="GO" id="GO:0007131">
    <property type="term" value="P:reciprocal meiotic recombination"/>
    <property type="evidence" value="ECO:0007669"/>
    <property type="project" value="InterPro"/>
</dbReference>
<dbReference type="InterPro" id="IPR010995">
    <property type="entry name" value="DNA_repair_Rad51/TF_NusA_a-hlx"/>
</dbReference>
<organism evidence="13 14">
    <name type="scientific">Psylliodes chrysocephalus</name>
    <dbReference type="NCBI Taxonomy" id="3402493"/>
    <lineage>
        <taxon>Eukaryota</taxon>
        <taxon>Metazoa</taxon>
        <taxon>Ecdysozoa</taxon>
        <taxon>Arthropoda</taxon>
        <taxon>Hexapoda</taxon>
        <taxon>Insecta</taxon>
        <taxon>Pterygota</taxon>
        <taxon>Neoptera</taxon>
        <taxon>Endopterygota</taxon>
        <taxon>Coleoptera</taxon>
        <taxon>Polyphaga</taxon>
        <taxon>Cucujiformia</taxon>
        <taxon>Chrysomeloidea</taxon>
        <taxon>Chrysomelidae</taxon>
        <taxon>Galerucinae</taxon>
        <taxon>Alticini</taxon>
        <taxon>Psylliodes</taxon>
    </lineage>
</organism>
<sequence>MSQAQNIEKMEVNANASESATEAGTVESYENLDLEEEEIFFQDIDLLEEQGISKEDINALKKIGVNTIKGLQMTIRKKLLALKGFNDVKINQIKESCGKIGLSNGFMTALEVCDQRKQVFKLQTGSVNLDKLLGGGVESMSITEVFGEFRTGKTQLAHTLCVTAQMPGLNGYLGGKVMFIDTEHTFRPDRLRPIAERFNLDQTAVLENILYARAYNSEHQYELLNNVAAKFHEEAGIFKLLIIDSVMALFRVDFTGRGEIAERQQKLGQMMSRLQKISEEYNIAVLVTNQITSDFTVLPSEGDMAKPVGGNVLAHSSTTRLALKKGKGNKRVATIYDSPDLEENEASYVITNGGIDDPKDKD</sequence>
<feature type="domain" description="RecA family profile 1" evidence="11">
    <location>
        <begin position="118"/>
        <end position="291"/>
    </location>
</feature>
<dbReference type="InterPro" id="IPR027417">
    <property type="entry name" value="P-loop_NTPase"/>
</dbReference>
<evidence type="ECO:0000259" key="11">
    <source>
        <dbReference type="PROSITE" id="PS50162"/>
    </source>
</evidence>
<dbReference type="NCBIfam" id="TIGR02238">
    <property type="entry name" value="recomb_DMC1"/>
    <property type="match status" value="1"/>
</dbReference>
<dbReference type="EMBL" id="OV651814">
    <property type="protein sequence ID" value="CAH1105712.1"/>
    <property type="molecule type" value="Genomic_DNA"/>
</dbReference>
<dbReference type="PROSITE" id="PS50162">
    <property type="entry name" value="RECA_2"/>
    <property type="match status" value="1"/>
</dbReference>
<keyword evidence="4 9" id="KW-0067">ATP-binding</keyword>
<evidence type="ECO:0000313" key="13">
    <source>
        <dbReference type="EMBL" id="CAH1105712.1"/>
    </source>
</evidence>
<evidence type="ECO:0000256" key="4">
    <source>
        <dbReference type="ARBA" id="ARBA00022840"/>
    </source>
</evidence>
<keyword evidence="14" id="KW-1185">Reference proteome</keyword>
<dbReference type="PANTHER" id="PTHR22942">
    <property type="entry name" value="RECA/RAD51/RADA DNA STRAND-PAIRING FAMILY MEMBER"/>
    <property type="match status" value="1"/>
</dbReference>
<keyword evidence="8" id="KW-0131">Cell cycle</keyword>
<keyword evidence="6" id="KW-0539">Nucleus</keyword>
<evidence type="ECO:0000256" key="5">
    <source>
        <dbReference type="ARBA" id="ARBA00023125"/>
    </source>
</evidence>
<feature type="region of interest" description="Disordered" evidence="10">
    <location>
        <begin position="1"/>
        <end position="25"/>
    </location>
</feature>
<gene>
    <name evidence="13" type="ORF">PSYICH_LOCUS7588</name>
</gene>
<evidence type="ECO:0000256" key="8">
    <source>
        <dbReference type="ARBA" id="ARBA00023306"/>
    </source>
</evidence>
<feature type="domain" description="RecA family profile 2" evidence="12">
    <location>
        <begin position="302"/>
        <end position="360"/>
    </location>
</feature>
<evidence type="ECO:0000256" key="9">
    <source>
        <dbReference type="RuleBase" id="RU003422"/>
    </source>
</evidence>
<dbReference type="InterPro" id="IPR011940">
    <property type="entry name" value="Dmc1"/>
</dbReference>
<dbReference type="GO" id="GO:0000730">
    <property type="term" value="P:DNA recombinase assembly"/>
    <property type="evidence" value="ECO:0007669"/>
    <property type="project" value="TreeGrafter"/>
</dbReference>
<evidence type="ECO:0000256" key="2">
    <source>
        <dbReference type="ARBA" id="ARBA00008897"/>
    </source>
</evidence>
<keyword evidence="3 9" id="KW-0547">Nucleotide-binding</keyword>
<dbReference type="Gene3D" id="1.10.150.20">
    <property type="entry name" value="5' to 3' exonuclease, C-terminal subdomain"/>
    <property type="match status" value="1"/>
</dbReference>
<evidence type="ECO:0000256" key="7">
    <source>
        <dbReference type="ARBA" id="ARBA00023254"/>
    </source>
</evidence>
<dbReference type="GO" id="GO:0003690">
    <property type="term" value="F:double-stranded DNA binding"/>
    <property type="evidence" value="ECO:0007669"/>
    <property type="project" value="TreeGrafter"/>
</dbReference>
<protein>
    <recommendedName>
        <fullName evidence="15">Dmc1</fullName>
    </recommendedName>
</protein>
<reference evidence="13" key="1">
    <citation type="submission" date="2022-01" db="EMBL/GenBank/DDBJ databases">
        <authorList>
            <person name="King R."/>
        </authorList>
    </citation>
    <scope>NUCLEOTIDE SEQUENCE</scope>
</reference>
<name>A0A9P0GDQ2_9CUCU</name>
<dbReference type="InterPro" id="IPR020587">
    <property type="entry name" value="RecA_monomer-monomer_interface"/>
</dbReference>
<dbReference type="Pfam" id="PF08423">
    <property type="entry name" value="Rad51"/>
    <property type="match status" value="1"/>
</dbReference>
<dbReference type="SUPFAM" id="SSF52540">
    <property type="entry name" value="P-loop containing nucleoside triphosphate hydrolases"/>
    <property type="match status" value="1"/>
</dbReference>
<dbReference type="GO" id="GO:0140664">
    <property type="term" value="F:ATP-dependent DNA damage sensor activity"/>
    <property type="evidence" value="ECO:0007669"/>
    <property type="project" value="InterPro"/>
</dbReference>
<dbReference type="GO" id="GO:0003697">
    <property type="term" value="F:single-stranded DNA binding"/>
    <property type="evidence" value="ECO:0007669"/>
    <property type="project" value="TreeGrafter"/>
</dbReference>
<keyword evidence="5" id="KW-0238">DNA-binding</keyword>
<dbReference type="SUPFAM" id="SSF47794">
    <property type="entry name" value="Rad51 N-terminal domain-like"/>
    <property type="match status" value="1"/>
</dbReference>
<dbReference type="InterPro" id="IPR013632">
    <property type="entry name" value="Rad51_C"/>
</dbReference>
<keyword evidence="7" id="KW-0469">Meiosis</keyword>
<evidence type="ECO:0008006" key="15">
    <source>
        <dbReference type="Google" id="ProtNLM"/>
    </source>
</evidence>
<dbReference type="PIRSF" id="PIRSF005856">
    <property type="entry name" value="Rad51"/>
    <property type="match status" value="1"/>
</dbReference>
<dbReference type="SMART" id="SM00382">
    <property type="entry name" value="AAA"/>
    <property type="match status" value="1"/>
</dbReference>
<evidence type="ECO:0000256" key="3">
    <source>
        <dbReference type="ARBA" id="ARBA00022741"/>
    </source>
</evidence>
<accession>A0A9P0GDQ2</accession>
<dbReference type="PANTHER" id="PTHR22942:SF30">
    <property type="entry name" value="MEIOTIC RECOMBINATION PROTEIN DMC1_LIM15 HOMOLOG"/>
    <property type="match status" value="1"/>
</dbReference>
<dbReference type="GO" id="GO:0000150">
    <property type="term" value="F:DNA strand exchange activity"/>
    <property type="evidence" value="ECO:0007669"/>
    <property type="project" value="InterPro"/>
</dbReference>
<dbReference type="GO" id="GO:0042148">
    <property type="term" value="P:DNA strand invasion"/>
    <property type="evidence" value="ECO:0007669"/>
    <property type="project" value="TreeGrafter"/>
</dbReference>
<evidence type="ECO:0000313" key="14">
    <source>
        <dbReference type="Proteomes" id="UP001153636"/>
    </source>
</evidence>
<dbReference type="InterPro" id="IPR016467">
    <property type="entry name" value="DNA_recomb/repair_RecA-like"/>
</dbReference>
<dbReference type="GO" id="GO:0006312">
    <property type="term" value="P:mitotic recombination"/>
    <property type="evidence" value="ECO:0007669"/>
    <property type="project" value="TreeGrafter"/>
</dbReference>
<comment type="subcellular location">
    <subcellularLocation>
        <location evidence="1">Nucleus</location>
    </subcellularLocation>
</comment>
<evidence type="ECO:0000259" key="12">
    <source>
        <dbReference type="PROSITE" id="PS50163"/>
    </source>
</evidence>
<comment type="similarity">
    <text evidence="2">Belongs to the RecA family. DMC1 subfamily.</text>
</comment>
<dbReference type="GO" id="GO:0005524">
    <property type="term" value="F:ATP binding"/>
    <property type="evidence" value="ECO:0007669"/>
    <property type="project" value="UniProtKB-KW"/>
</dbReference>
<dbReference type="Proteomes" id="UP001153636">
    <property type="component" value="Chromosome 2"/>
</dbReference>
<dbReference type="OrthoDB" id="10251254at2759"/>
<evidence type="ECO:0000256" key="6">
    <source>
        <dbReference type="ARBA" id="ARBA00023242"/>
    </source>
</evidence>
<dbReference type="NCBIfam" id="NF003301">
    <property type="entry name" value="PRK04301.1"/>
    <property type="match status" value="1"/>
</dbReference>
<dbReference type="GO" id="GO:0070192">
    <property type="term" value="P:chromosome organization involved in meiotic cell cycle"/>
    <property type="evidence" value="ECO:0007669"/>
    <property type="project" value="TreeGrafter"/>
</dbReference>
<dbReference type="PROSITE" id="PS50163">
    <property type="entry name" value="RECA_3"/>
    <property type="match status" value="1"/>
</dbReference>
<dbReference type="Gene3D" id="3.40.50.300">
    <property type="entry name" value="P-loop containing nucleotide triphosphate hydrolases"/>
    <property type="match status" value="1"/>
</dbReference>
<proteinExistence type="inferred from homology"/>
<evidence type="ECO:0000256" key="10">
    <source>
        <dbReference type="SAM" id="MobiDB-lite"/>
    </source>
</evidence>